<dbReference type="PANTHER" id="PTHR43767">
    <property type="entry name" value="LONG-CHAIN-FATTY-ACID--COA LIGASE"/>
    <property type="match status" value="1"/>
</dbReference>
<protein>
    <recommendedName>
        <fullName evidence="9">3-methylmercaptopropionyl-CoA ligase</fullName>
        <ecNumber evidence="8">6.2.1.44</ecNumber>
    </recommendedName>
</protein>
<evidence type="ECO:0000259" key="11">
    <source>
        <dbReference type="Pfam" id="PF13193"/>
    </source>
</evidence>
<dbReference type="AlphaFoldDB" id="A0A9Q3WM45"/>
<feature type="domain" description="AMP-dependent synthetase/ligase" evidence="10">
    <location>
        <begin position="13"/>
        <end position="377"/>
    </location>
</feature>
<evidence type="ECO:0000259" key="10">
    <source>
        <dbReference type="Pfam" id="PF00501"/>
    </source>
</evidence>
<dbReference type="Pfam" id="PF13193">
    <property type="entry name" value="AMP-binding_C"/>
    <property type="match status" value="1"/>
</dbReference>
<evidence type="ECO:0000256" key="6">
    <source>
        <dbReference type="ARBA" id="ARBA00022842"/>
    </source>
</evidence>
<dbReference type="CDD" id="cd17631">
    <property type="entry name" value="FACL_FadD13-like"/>
    <property type="match status" value="1"/>
</dbReference>
<dbReference type="InterPro" id="IPR050237">
    <property type="entry name" value="ATP-dep_AMP-bd_enzyme"/>
</dbReference>
<dbReference type="GO" id="GO:0016878">
    <property type="term" value="F:acid-thiol ligase activity"/>
    <property type="evidence" value="ECO:0007669"/>
    <property type="project" value="UniProtKB-ARBA"/>
</dbReference>
<sequence length="522" mass="56568">MTMPPQLSLMIQRNDAVCPKSIASVFHGRRKTWGEIAARVARIAGGLRTLGLKEGDRVAMLALNSDRYLEFFFATSWAGLVFVPINIRLAPPEVVHWLSDSGSKALIVDDTFLKMIPAITPHLPDLAYVIHAGDSAIPDGMASFEALAQASGGDPSPRCGDELAGIFYTGGTTGVSKGVMLSHGNLVHNAMLMTYHTEYPSDPVYLHAAPMFHLADGASTFSQTMIGGAHAYVPAFTPESTLEAIERDRVTNVTLVPVMVNMLVHHPSAQNRDLSSLRIIGYGASPMPKAVLEKAMALMPNVRFFQAYGQTEVSPILTILSPQRHVFDGPMAGKAGSVGQPCLGMDARILDPDGNEVPRGTIGEVCARGPNVMLGYWNRPEQTAEVSKHGWHHTGDGGYMDEDGFIYIVDRMKDMIISGGENVYSAEVENALFSHSAVAECAVIGVPDDDWGERVHAVVRLHEGSEADAEALRTHCHTLIAGYKCPRSFDFVTTPLPLSGAGKILKTELRKPYWEGQSKQVH</sequence>
<evidence type="ECO:0000313" key="12">
    <source>
        <dbReference type="EMBL" id="MCE8537912.1"/>
    </source>
</evidence>
<dbReference type="FunFam" id="3.30.300.30:FF:000008">
    <property type="entry name" value="2,3-dihydroxybenzoate-AMP ligase"/>
    <property type="match status" value="1"/>
</dbReference>
<dbReference type="NCBIfam" id="NF004837">
    <property type="entry name" value="PRK06187.1"/>
    <property type="match status" value="1"/>
</dbReference>
<dbReference type="SUPFAM" id="SSF56801">
    <property type="entry name" value="Acetyl-CoA synthetase-like"/>
    <property type="match status" value="1"/>
</dbReference>
<evidence type="ECO:0000256" key="3">
    <source>
        <dbReference type="ARBA" id="ARBA00011738"/>
    </source>
</evidence>
<comment type="subunit">
    <text evidence="3">Homodimer.</text>
</comment>
<dbReference type="Pfam" id="PF00501">
    <property type="entry name" value="AMP-binding"/>
    <property type="match status" value="1"/>
</dbReference>
<evidence type="ECO:0000256" key="1">
    <source>
        <dbReference type="ARBA" id="ARBA00001946"/>
    </source>
</evidence>
<keyword evidence="5" id="KW-0479">Metal-binding</keyword>
<evidence type="ECO:0000256" key="8">
    <source>
        <dbReference type="ARBA" id="ARBA00066616"/>
    </source>
</evidence>
<name>A0A9Q3WM45_9RHOB</name>
<gene>
    <name evidence="12" type="ORF">KBY27_10625</name>
</gene>
<dbReference type="InterPro" id="IPR020845">
    <property type="entry name" value="AMP-binding_CS"/>
</dbReference>
<dbReference type="PROSITE" id="PS00455">
    <property type="entry name" value="AMP_BINDING"/>
    <property type="match status" value="1"/>
</dbReference>
<organism evidence="12 13">
    <name type="scientific">Ruegeria pomeroyi</name>
    <dbReference type="NCBI Taxonomy" id="89184"/>
    <lineage>
        <taxon>Bacteria</taxon>
        <taxon>Pseudomonadati</taxon>
        <taxon>Pseudomonadota</taxon>
        <taxon>Alphaproteobacteria</taxon>
        <taxon>Rhodobacterales</taxon>
        <taxon>Roseobacteraceae</taxon>
        <taxon>Ruegeria</taxon>
    </lineage>
</organism>
<keyword evidence="4 12" id="KW-0436">Ligase</keyword>
<dbReference type="Proteomes" id="UP000813672">
    <property type="component" value="Unassembled WGS sequence"/>
</dbReference>
<dbReference type="GO" id="GO:0046872">
    <property type="term" value="F:metal ion binding"/>
    <property type="evidence" value="ECO:0007669"/>
    <property type="project" value="UniProtKB-KW"/>
</dbReference>
<dbReference type="InterPro" id="IPR000873">
    <property type="entry name" value="AMP-dep_synth/lig_dom"/>
</dbReference>
<comment type="cofactor">
    <cofactor evidence="1">
        <name>Mg(2+)</name>
        <dbReference type="ChEBI" id="CHEBI:18420"/>
    </cofactor>
</comment>
<dbReference type="EMBL" id="JAGQAF010000005">
    <property type="protein sequence ID" value="MCE8537912.1"/>
    <property type="molecule type" value="Genomic_DNA"/>
</dbReference>
<accession>A0A9Q3WM45</accession>
<evidence type="ECO:0000256" key="5">
    <source>
        <dbReference type="ARBA" id="ARBA00022723"/>
    </source>
</evidence>
<comment type="similarity">
    <text evidence="2">Belongs to the ATP-dependent AMP-binding enzyme family.</text>
</comment>
<evidence type="ECO:0000256" key="4">
    <source>
        <dbReference type="ARBA" id="ARBA00022598"/>
    </source>
</evidence>
<evidence type="ECO:0000256" key="7">
    <source>
        <dbReference type="ARBA" id="ARBA00051915"/>
    </source>
</evidence>
<proteinExistence type="inferred from homology"/>
<dbReference type="InterPro" id="IPR042099">
    <property type="entry name" value="ANL_N_sf"/>
</dbReference>
<dbReference type="Gene3D" id="3.30.300.30">
    <property type="match status" value="1"/>
</dbReference>
<evidence type="ECO:0000256" key="9">
    <source>
        <dbReference type="ARBA" id="ARBA00067668"/>
    </source>
</evidence>
<keyword evidence="6" id="KW-0460">Magnesium</keyword>
<dbReference type="EC" id="6.2.1.44" evidence="8"/>
<evidence type="ECO:0000313" key="13">
    <source>
        <dbReference type="Proteomes" id="UP000813672"/>
    </source>
</evidence>
<evidence type="ECO:0000256" key="2">
    <source>
        <dbReference type="ARBA" id="ARBA00006432"/>
    </source>
</evidence>
<dbReference type="RefSeq" id="WP_234219765.1">
    <property type="nucleotide sequence ID" value="NZ_JAGQAF010000005.1"/>
</dbReference>
<comment type="caution">
    <text evidence="12">The sequence shown here is derived from an EMBL/GenBank/DDBJ whole genome shotgun (WGS) entry which is preliminary data.</text>
</comment>
<dbReference type="PANTHER" id="PTHR43767:SF1">
    <property type="entry name" value="NONRIBOSOMAL PEPTIDE SYNTHASE PES1 (EUROFUNG)-RELATED"/>
    <property type="match status" value="1"/>
</dbReference>
<comment type="catalytic activity">
    <reaction evidence="7">
        <text>3-(methylsulfanyl)propanoate + ATP + CoA = 3-(methylsulfanyl)propanoyl-CoA + AMP + diphosphate</text>
        <dbReference type="Rhea" id="RHEA:43052"/>
        <dbReference type="ChEBI" id="CHEBI:30616"/>
        <dbReference type="ChEBI" id="CHEBI:33019"/>
        <dbReference type="ChEBI" id="CHEBI:49016"/>
        <dbReference type="ChEBI" id="CHEBI:57287"/>
        <dbReference type="ChEBI" id="CHEBI:82815"/>
        <dbReference type="ChEBI" id="CHEBI:456215"/>
        <dbReference type="EC" id="6.2.1.44"/>
    </reaction>
    <physiologicalReaction direction="left-to-right" evidence="7">
        <dbReference type="Rhea" id="RHEA:43053"/>
    </physiologicalReaction>
</comment>
<feature type="domain" description="AMP-binding enzyme C-terminal" evidence="11">
    <location>
        <begin position="427"/>
        <end position="503"/>
    </location>
</feature>
<dbReference type="InterPro" id="IPR045851">
    <property type="entry name" value="AMP-bd_C_sf"/>
</dbReference>
<dbReference type="Gene3D" id="3.40.50.12780">
    <property type="entry name" value="N-terminal domain of ligase-like"/>
    <property type="match status" value="1"/>
</dbReference>
<dbReference type="InterPro" id="IPR025110">
    <property type="entry name" value="AMP-bd_C"/>
</dbReference>
<reference evidence="12" key="1">
    <citation type="journal article" date="2021" name="Environ. Microbiol.">
        <title>Cryptic niche differentiation of novel sediment ecotypes of Rugeria pomeroyi correlates with nitrate respiration.</title>
        <authorList>
            <person name="Lin X."/>
            <person name="McNichol J."/>
            <person name="Chu X."/>
            <person name="Qian Y."/>
            <person name="Luo H."/>
        </authorList>
    </citation>
    <scope>NUCLEOTIDE SEQUENCE</scope>
    <source>
        <strain evidence="12">SZCCDBB064</strain>
    </source>
</reference>